<dbReference type="PANTHER" id="PTHR10408">
    <property type="entry name" value="STEROL O-ACYLTRANSFERASE"/>
    <property type="match status" value="1"/>
</dbReference>
<comment type="caution">
    <text evidence="9">The sequence shown here is derived from an EMBL/GenBank/DDBJ whole genome shotgun (WGS) entry which is preliminary data.</text>
</comment>
<evidence type="ECO:0000256" key="6">
    <source>
        <dbReference type="ARBA" id="ARBA00023315"/>
    </source>
</evidence>
<dbReference type="Proteomes" id="UP000734854">
    <property type="component" value="Unassembled WGS sequence"/>
</dbReference>
<evidence type="ECO:0000256" key="2">
    <source>
        <dbReference type="ARBA" id="ARBA00005189"/>
    </source>
</evidence>
<keyword evidence="8" id="KW-0472">Membrane</keyword>
<comment type="pathway">
    <text evidence="2">Lipid metabolism.</text>
</comment>
<feature type="region of interest" description="Disordered" evidence="7">
    <location>
        <begin position="1"/>
        <end position="101"/>
    </location>
</feature>
<evidence type="ECO:0000313" key="10">
    <source>
        <dbReference type="Proteomes" id="UP000734854"/>
    </source>
</evidence>
<evidence type="ECO:0000256" key="4">
    <source>
        <dbReference type="ARBA" id="ARBA00022679"/>
    </source>
</evidence>
<proteinExistence type="predicted"/>
<dbReference type="InterPro" id="IPR014371">
    <property type="entry name" value="Oat_ACAT_DAG_ARE"/>
</dbReference>
<keyword evidence="6" id="KW-0012">Acyltransferase</keyword>
<protein>
    <recommendedName>
        <fullName evidence="3">diacylglycerol O-acyltransferase</fullName>
        <ecNumber evidence="3">2.3.1.20</ecNumber>
    </recommendedName>
</protein>
<sequence>MAISLDQATPTVTRSATASSDLLRRRPTPTATPGLVAESPARSTSGGFFGEESSVESSSDGEVSHRVGGGDGPVDEVERTPMASNDKEHEDGIRRGKGPASDGEVRAMFLYRASAPAHQRIKESPLSSDAIFKQSHAGLLNLCIVVLIAVNGRLIIENLMKVGYFLLLFPT</sequence>
<keyword evidence="5" id="KW-0256">Endoplasmic reticulum</keyword>
<reference evidence="9 10" key="1">
    <citation type="submission" date="2020-08" db="EMBL/GenBank/DDBJ databases">
        <title>Plant Genome Project.</title>
        <authorList>
            <person name="Zhang R.-G."/>
        </authorList>
    </citation>
    <scope>NUCLEOTIDE SEQUENCE [LARGE SCALE GENOMIC DNA]</scope>
    <source>
        <tissue evidence="9">Rhizome</tissue>
    </source>
</reference>
<keyword evidence="8" id="KW-1133">Transmembrane helix</keyword>
<evidence type="ECO:0000256" key="1">
    <source>
        <dbReference type="ARBA" id="ARBA00004477"/>
    </source>
</evidence>
<keyword evidence="10" id="KW-1185">Reference proteome</keyword>
<name>A0A8J5L669_ZINOF</name>
<comment type="subcellular location">
    <subcellularLocation>
        <location evidence="1">Endoplasmic reticulum membrane</location>
        <topology evidence="1">Multi-pass membrane protein</topology>
    </subcellularLocation>
</comment>
<gene>
    <name evidence="9" type="ORF">ZIOFF_041779</name>
</gene>
<accession>A0A8J5L669</accession>
<evidence type="ECO:0000313" key="9">
    <source>
        <dbReference type="EMBL" id="KAG6501895.1"/>
    </source>
</evidence>
<keyword evidence="4" id="KW-0808">Transferase</keyword>
<dbReference type="GO" id="GO:0004144">
    <property type="term" value="F:diacylglycerol O-acyltransferase activity"/>
    <property type="evidence" value="ECO:0007669"/>
    <property type="project" value="UniProtKB-EC"/>
</dbReference>
<feature type="transmembrane region" description="Helical" evidence="8">
    <location>
        <begin position="137"/>
        <end position="156"/>
    </location>
</feature>
<dbReference type="GO" id="GO:0009941">
    <property type="term" value="C:chloroplast envelope"/>
    <property type="evidence" value="ECO:0007669"/>
    <property type="project" value="TreeGrafter"/>
</dbReference>
<dbReference type="AlphaFoldDB" id="A0A8J5L669"/>
<feature type="compositionally biased region" description="Low complexity" evidence="7">
    <location>
        <begin position="50"/>
        <end position="61"/>
    </location>
</feature>
<feature type="compositionally biased region" description="Polar residues" evidence="7">
    <location>
        <begin position="1"/>
        <end position="20"/>
    </location>
</feature>
<dbReference type="EC" id="2.3.1.20" evidence="3"/>
<feature type="compositionally biased region" description="Basic and acidic residues" evidence="7">
    <location>
        <begin position="85"/>
        <end position="94"/>
    </location>
</feature>
<evidence type="ECO:0000256" key="3">
    <source>
        <dbReference type="ARBA" id="ARBA00013244"/>
    </source>
</evidence>
<organism evidence="9 10">
    <name type="scientific">Zingiber officinale</name>
    <name type="common">Ginger</name>
    <name type="synonym">Amomum zingiber</name>
    <dbReference type="NCBI Taxonomy" id="94328"/>
    <lineage>
        <taxon>Eukaryota</taxon>
        <taxon>Viridiplantae</taxon>
        <taxon>Streptophyta</taxon>
        <taxon>Embryophyta</taxon>
        <taxon>Tracheophyta</taxon>
        <taxon>Spermatophyta</taxon>
        <taxon>Magnoliopsida</taxon>
        <taxon>Liliopsida</taxon>
        <taxon>Zingiberales</taxon>
        <taxon>Zingiberaceae</taxon>
        <taxon>Zingiber</taxon>
    </lineage>
</organism>
<evidence type="ECO:0000256" key="8">
    <source>
        <dbReference type="SAM" id="Phobius"/>
    </source>
</evidence>
<keyword evidence="8" id="KW-0812">Transmembrane</keyword>
<evidence type="ECO:0000256" key="7">
    <source>
        <dbReference type="SAM" id="MobiDB-lite"/>
    </source>
</evidence>
<dbReference type="PANTHER" id="PTHR10408:SF7">
    <property type="entry name" value="DIACYLGLYCEROL O-ACYLTRANSFERASE 1"/>
    <property type="match status" value="1"/>
</dbReference>
<evidence type="ECO:0000256" key="5">
    <source>
        <dbReference type="ARBA" id="ARBA00022824"/>
    </source>
</evidence>
<dbReference type="GO" id="GO:0005789">
    <property type="term" value="C:endoplasmic reticulum membrane"/>
    <property type="evidence" value="ECO:0007669"/>
    <property type="project" value="UniProtKB-SubCell"/>
</dbReference>
<dbReference type="EMBL" id="JACMSC010000011">
    <property type="protein sequence ID" value="KAG6501895.1"/>
    <property type="molecule type" value="Genomic_DNA"/>
</dbReference>
<dbReference type="GO" id="GO:0019432">
    <property type="term" value="P:triglyceride biosynthetic process"/>
    <property type="evidence" value="ECO:0007669"/>
    <property type="project" value="TreeGrafter"/>
</dbReference>